<organism evidence="2">
    <name type="scientific">Pseudidiomarina aestuarii</name>
    <dbReference type="NCBI Taxonomy" id="624146"/>
    <lineage>
        <taxon>Bacteria</taxon>
        <taxon>Pseudomonadati</taxon>
        <taxon>Pseudomonadota</taxon>
        <taxon>Gammaproteobacteria</taxon>
        <taxon>Alteromonadales</taxon>
        <taxon>Idiomarinaceae</taxon>
        <taxon>Pseudidiomarina</taxon>
    </lineage>
</organism>
<sequence>MKKQEKGFYLPLGRSRYLLSYSLLAHMLAVTSIFLINISSVVKILFITGIFINQFFHISRLGYLREYKKRPVALINAMNEYWQIGYADSSKTSDLLLESAWVNRFAVIIHFKSFNKKRLSILILKDSVEQEQFRQLRVRLRLAFFQQ</sequence>
<dbReference type="AlphaFoldDB" id="A0A2T4CZH7"/>
<accession>A0A2T4CZH7</accession>
<feature type="transmembrane region" description="Helical" evidence="1">
    <location>
        <begin position="21"/>
        <end position="38"/>
    </location>
</feature>
<dbReference type="EMBL" id="PYVN01000001">
    <property type="protein sequence ID" value="PTB86949.1"/>
    <property type="molecule type" value="Genomic_DNA"/>
</dbReference>
<comment type="caution">
    <text evidence="2">The sequence shown here is derived from an EMBL/GenBank/DDBJ whole genome shotgun (WGS) entry which is preliminary data.</text>
</comment>
<evidence type="ECO:0000313" key="2">
    <source>
        <dbReference type="EMBL" id="PTB86949.1"/>
    </source>
</evidence>
<proteinExistence type="predicted"/>
<dbReference type="Pfam" id="PF07254">
    <property type="entry name" value="Cpta_toxin"/>
    <property type="match status" value="1"/>
</dbReference>
<protein>
    <recommendedName>
        <fullName evidence="3">YcxB-like protein domain-containing protein</fullName>
    </recommendedName>
</protein>
<gene>
    <name evidence="2" type="ORF">C9940_00030</name>
</gene>
<name>A0A2T4CZH7_9GAMM</name>
<evidence type="ECO:0000256" key="1">
    <source>
        <dbReference type="SAM" id="Phobius"/>
    </source>
</evidence>
<keyword evidence="1" id="KW-0472">Membrane</keyword>
<keyword evidence="1" id="KW-1133">Transmembrane helix</keyword>
<evidence type="ECO:0008006" key="3">
    <source>
        <dbReference type="Google" id="ProtNLM"/>
    </source>
</evidence>
<reference evidence="2" key="1">
    <citation type="submission" date="2018-03" db="EMBL/GenBank/DDBJ databases">
        <title>Cross-interface Injection: A General Nanoliter Liquid Handling Method Applied to Single Cells Genome Amplification Automated Nanoliter Liquid Handling Applied to Single Cell Multiple Displacement Amplification.</title>
        <authorList>
            <person name="Yun J."/>
            <person name="Xu P."/>
            <person name="Xu J."/>
            <person name="Dai X."/>
            <person name="Wang Y."/>
            <person name="Zheng X."/>
            <person name="Cao C."/>
            <person name="Yi Q."/>
            <person name="Zhu Y."/>
            <person name="Wang L."/>
            <person name="Dong Z."/>
            <person name="Huang Y."/>
            <person name="Huang L."/>
            <person name="Du W."/>
        </authorList>
    </citation>
    <scope>NUCLEOTIDE SEQUENCE [LARGE SCALE GENOMIC DNA]</scope>
    <source>
        <strain evidence="2">Z-D3-2</strain>
    </source>
</reference>
<feature type="transmembrane region" description="Helical" evidence="1">
    <location>
        <begin position="44"/>
        <end position="63"/>
    </location>
</feature>
<dbReference type="InterPro" id="IPR009883">
    <property type="entry name" value="YgfX"/>
</dbReference>
<keyword evidence="1" id="KW-0812">Transmembrane</keyword>